<dbReference type="Pfam" id="PF04399">
    <property type="entry name" value="Glutaredoxin2_C"/>
    <property type="match status" value="1"/>
</dbReference>
<dbReference type="SFLD" id="SFLDG01204">
    <property type="entry name" value="Grx2-like.1"/>
    <property type="match status" value="1"/>
</dbReference>
<dbReference type="PROSITE" id="PS50404">
    <property type="entry name" value="GST_NTER"/>
    <property type="match status" value="1"/>
</dbReference>
<dbReference type="NCBIfam" id="NF007702">
    <property type="entry name" value="PRK10387.1"/>
    <property type="match status" value="1"/>
</dbReference>
<dbReference type="PANTHER" id="PTHR43968">
    <property type="match status" value="1"/>
</dbReference>
<dbReference type="InterPro" id="IPR004045">
    <property type="entry name" value="Glutathione_S-Trfase_N"/>
</dbReference>
<evidence type="ECO:0000313" key="4">
    <source>
        <dbReference type="Proteomes" id="UP000194800"/>
    </source>
</evidence>
<dbReference type="InterPro" id="IPR050983">
    <property type="entry name" value="GST_Omega/HSP26"/>
</dbReference>
<dbReference type="SFLD" id="SFLDS00019">
    <property type="entry name" value="Glutathione_Transferase_(cytos"/>
    <property type="match status" value="1"/>
</dbReference>
<comment type="caution">
    <text evidence="2">The sequence shown here is derived from an EMBL/GenBank/DDBJ whole genome shotgun (WGS) entry which is preliminary data.</text>
</comment>
<dbReference type="Gene3D" id="3.40.30.10">
    <property type="entry name" value="Glutaredoxin"/>
    <property type="match status" value="1"/>
</dbReference>
<dbReference type="AlphaFoldDB" id="A0A242NKM0"/>
<evidence type="ECO:0000313" key="2">
    <source>
        <dbReference type="EMBL" id="OTQ01046.1"/>
    </source>
</evidence>
<evidence type="ECO:0000313" key="5">
    <source>
        <dbReference type="Proteomes" id="UP000194977"/>
    </source>
</evidence>
<dbReference type="CDD" id="cd03199">
    <property type="entry name" value="GST_C_GRX2"/>
    <property type="match status" value="1"/>
</dbReference>
<dbReference type="InterPro" id="IPR011901">
    <property type="entry name" value="Grx2"/>
</dbReference>
<organism evidence="2 5">
    <name type="scientific">Gilliamella apicola</name>
    <dbReference type="NCBI Taxonomy" id="1196095"/>
    <lineage>
        <taxon>Bacteria</taxon>
        <taxon>Pseudomonadati</taxon>
        <taxon>Pseudomonadota</taxon>
        <taxon>Gammaproteobacteria</taxon>
        <taxon>Orbales</taxon>
        <taxon>Orbaceae</taxon>
        <taxon>Gilliamella</taxon>
    </lineage>
</organism>
<dbReference type="InterPro" id="IPR007494">
    <property type="entry name" value="Glutaredoxin2_C"/>
</dbReference>
<sequence length="216" mass="24594">MKLYIYEHCPFCVRARMIFGLKDIPVELHVFLSDDFKSPESMIGQKMAPILEKDDGSYMPESLDIVDYVDNHYGDKPILIGPKSPSIENLIKQLQQYDYKLECPRYIKLGLAEFATQSAINYFVTSKTKKIGSFDECLAQTDTLVSEISKLLNDLEPLIISPQACNGQLSLDDICLFPVLRNLTCVKGLYFPPKVKEYIESMAKLTKVNLFFDKAI</sequence>
<dbReference type="InterPro" id="IPR040079">
    <property type="entry name" value="Glutathione_S-Trfase"/>
</dbReference>
<dbReference type="RefSeq" id="WP_065604144.1">
    <property type="nucleotide sequence ID" value="NZ_LZGJ01000052.1"/>
</dbReference>
<dbReference type="OrthoDB" id="5291571at2"/>
<dbReference type="PROSITE" id="PS00195">
    <property type="entry name" value="GLUTAREDOXIN_1"/>
    <property type="match status" value="1"/>
</dbReference>
<keyword evidence="4" id="KW-1185">Reference proteome</keyword>
<gene>
    <name evidence="3" type="ORF">B6C91_07230</name>
    <name evidence="2" type="ORF">B6D08_02630</name>
</gene>
<dbReference type="Gene3D" id="1.20.1050.10">
    <property type="match status" value="1"/>
</dbReference>
<dbReference type="Pfam" id="PF13417">
    <property type="entry name" value="GST_N_3"/>
    <property type="match status" value="1"/>
</dbReference>
<dbReference type="SUPFAM" id="SSF47616">
    <property type="entry name" value="GST C-terminal domain-like"/>
    <property type="match status" value="1"/>
</dbReference>
<evidence type="ECO:0000313" key="3">
    <source>
        <dbReference type="EMBL" id="OTQ09950.1"/>
    </source>
</evidence>
<dbReference type="GO" id="GO:0005829">
    <property type="term" value="C:cytosol"/>
    <property type="evidence" value="ECO:0007669"/>
    <property type="project" value="InterPro"/>
</dbReference>
<name>A0A242NKM0_9GAMM</name>
<dbReference type="CDD" id="cd03037">
    <property type="entry name" value="GST_N_GRX2"/>
    <property type="match status" value="1"/>
</dbReference>
<feature type="domain" description="GST N-terminal" evidence="1">
    <location>
        <begin position="1"/>
        <end position="77"/>
    </location>
</feature>
<dbReference type="Proteomes" id="UP000194800">
    <property type="component" value="Unassembled WGS sequence"/>
</dbReference>
<dbReference type="InterPro" id="IPR036249">
    <property type="entry name" value="Thioredoxin-like_sf"/>
</dbReference>
<dbReference type="EMBL" id="NART01000027">
    <property type="protein sequence ID" value="OTQ09950.1"/>
    <property type="molecule type" value="Genomic_DNA"/>
</dbReference>
<dbReference type="SFLD" id="SFLDG01183">
    <property type="entry name" value="Grx2-like"/>
    <property type="match status" value="1"/>
</dbReference>
<reference evidence="4 5" key="1">
    <citation type="submission" date="2017-03" db="EMBL/GenBank/DDBJ databases">
        <title>Comparative genomics of honeybee gut symbionts reveal geographically distinct and subgroup specific antibiotic resistance.</title>
        <authorList>
            <person name="Ludvigsen J."/>
            <person name="Porcellato D."/>
            <person name="Labee-Lund T.M."/>
            <person name="Amdam G.V."/>
            <person name="Rudi K."/>
        </authorList>
    </citation>
    <scope>NUCLEOTIDE SEQUENCE [LARGE SCALE GENOMIC DNA]</scope>
    <source>
        <strain evidence="2 5">A-7-12</strain>
        <strain evidence="3 4">A-9-12</strain>
    </source>
</reference>
<accession>A0A242NKM0</accession>
<dbReference type="SUPFAM" id="SSF52833">
    <property type="entry name" value="Thioredoxin-like"/>
    <property type="match status" value="1"/>
</dbReference>
<evidence type="ECO:0000259" key="1">
    <source>
        <dbReference type="PROSITE" id="PS50404"/>
    </source>
</evidence>
<dbReference type="NCBIfam" id="TIGR02182">
    <property type="entry name" value="GRXB"/>
    <property type="match status" value="1"/>
</dbReference>
<dbReference type="Proteomes" id="UP000194977">
    <property type="component" value="Unassembled WGS sequence"/>
</dbReference>
<dbReference type="InterPro" id="IPR011767">
    <property type="entry name" value="GLR_AS"/>
</dbReference>
<dbReference type="InterPro" id="IPR036282">
    <property type="entry name" value="Glutathione-S-Trfase_C_sf"/>
</dbReference>
<dbReference type="PANTHER" id="PTHR43968:SF6">
    <property type="entry name" value="GLUTATHIONE S-TRANSFERASE OMEGA"/>
    <property type="match status" value="1"/>
</dbReference>
<dbReference type="EMBL" id="NARP01000005">
    <property type="protein sequence ID" value="OTQ01046.1"/>
    <property type="molecule type" value="Genomic_DNA"/>
</dbReference>
<proteinExistence type="predicted"/>
<protein>
    <submittedName>
        <fullName evidence="2">Glutaredoxin, GrxB family</fullName>
    </submittedName>
</protein>